<keyword evidence="2" id="KW-0813">Transport</keyword>
<comment type="subcellular location">
    <subcellularLocation>
        <location evidence="1">Cell membrane</location>
        <topology evidence="1">Multi-pass membrane protein</topology>
    </subcellularLocation>
</comment>
<dbReference type="InterPro" id="IPR010290">
    <property type="entry name" value="TM_effector"/>
</dbReference>
<reference evidence="8 9" key="1">
    <citation type="submission" date="2024-10" db="EMBL/GenBank/DDBJ databases">
        <title>The Natural Products Discovery Center: Release of the First 8490 Sequenced Strains for Exploring Actinobacteria Biosynthetic Diversity.</title>
        <authorList>
            <person name="Kalkreuter E."/>
            <person name="Kautsar S.A."/>
            <person name="Yang D."/>
            <person name="Bader C.D."/>
            <person name="Teijaro C.N."/>
            <person name="Fluegel L."/>
            <person name="Davis C.M."/>
            <person name="Simpson J.R."/>
            <person name="Lauterbach L."/>
            <person name="Steele A.D."/>
            <person name="Gui C."/>
            <person name="Meng S."/>
            <person name="Li G."/>
            <person name="Viehrig K."/>
            <person name="Ye F."/>
            <person name="Su P."/>
            <person name="Kiefer A.F."/>
            <person name="Nichols A."/>
            <person name="Cepeda A.J."/>
            <person name="Yan W."/>
            <person name="Fan B."/>
            <person name="Jiang Y."/>
            <person name="Adhikari A."/>
            <person name="Zheng C.-J."/>
            <person name="Schuster L."/>
            <person name="Cowan T.M."/>
            <person name="Smanski M.J."/>
            <person name="Chevrette M.G."/>
            <person name="De Carvalho L.P.S."/>
            <person name="Shen B."/>
        </authorList>
    </citation>
    <scope>NUCLEOTIDE SEQUENCE [LARGE SCALE GENOMIC DNA]</scope>
    <source>
        <strain evidence="8 9">NPDC000087</strain>
    </source>
</reference>
<dbReference type="PANTHER" id="PTHR23513:SF6">
    <property type="entry name" value="MAJOR FACILITATOR SUPERFAMILY ASSOCIATED DOMAIN-CONTAINING PROTEIN"/>
    <property type="match status" value="1"/>
</dbReference>
<protein>
    <submittedName>
        <fullName evidence="8">MFS transporter</fullName>
    </submittedName>
</protein>
<dbReference type="Gene3D" id="1.20.1250.20">
    <property type="entry name" value="MFS general substrate transporter like domains"/>
    <property type="match status" value="1"/>
</dbReference>
<feature type="transmembrane region" description="Helical" evidence="7">
    <location>
        <begin position="357"/>
        <end position="377"/>
    </location>
</feature>
<organism evidence="8 9">
    <name type="scientific">Paractinoplanes globisporus</name>
    <dbReference type="NCBI Taxonomy" id="113565"/>
    <lineage>
        <taxon>Bacteria</taxon>
        <taxon>Bacillati</taxon>
        <taxon>Actinomycetota</taxon>
        <taxon>Actinomycetes</taxon>
        <taxon>Micromonosporales</taxon>
        <taxon>Micromonosporaceae</taxon>
        <taxon>Paractinoplanes</taxon>
    </lineage>
</organism>
<name>A0ABW6WBI2_9ACTN</name>
<evidence type="ECO:0000256" key="1">
    <source>
        <dbReference type="ARBA" id="ARBA00004651"/>
    </source>
</evidence>
<keyword evidence="5 7" id="KW-1133">Transmembrane helix</keyword>
<evidence type="ECO:0000256" key="3">
    <source>
        <dbReference type="ARBA" id="ARBA00022475"/>
    </source>
</evidence>
<keyword evidence="3" id="KW-1003">Cell membrane</keyword>
<dbReference type="CDD" id="cd06173">
    <property type="entry name" value="MFS_MefA_like"/>
    <property type="match status" value="1"/>
</dbReference>
<feature type="transmembrane region" description="Helical" evidence="7">
    <location>
        <begin position="15"/>
        <end position="42"/>
    </location>
</feature>
<keyword evidence="4 7" id="KW-0812">Transmembrane</keyword>
<dbReference type="PANTHER" id="PTHR23513">
    <property type="entry name" value="INTEGRAL MEMBRANE EFFLUX PROTEIN-RELATED"/>
    <property type="match status" value="1"/>
</dbReference>
<sequence length="422" mass="43662">MDVSVQRLGADFRRVWFATAVTSLGMQITAVALPLLAVLTLGVSPGQVGAIVTVQWLPFLLIALPLGVLFDRMRRRPLLVAAEIGRAVVLLALVVLTLVGALGFELLVALSLLLGCCSVLYEVGYQSYLPSLVPPERLDVANSRLQSTESVALIAGPGIGGLLVQAVSAAGALAVQVVTSAVSAMSLLRIRGVEAAPSGQHLRLLPAIAEGVRFLVRDPVLLWAVGFSAIYNPFEQWIKVLFTIDAVRRLGLTAGQFGLVLSIGAVGALLGAAVAPAVSRRLGALQACLWCAGVDAIFLVLPFAQPEWGTVVLISVLGGVFAANGFTAAISSVILLTVRQIRVPDALRGRVNATTRAISYGSITVGAAAGGLTGQLLGVRLGLTVGCIGVLASLVWTLGLGGVLLRRGTRIDVPTTGALGPN</sequence>
<keyword evidence="9" id="KW-1185">Reference proteome</keyword>
<accession>A0ABW6WBI2</accession>
<keyword evidence="6 7" id="KW-0472">Membrane</keyword>
<dbReference type="Pfam" id="PF05977">
    <property type="entry name" value="MFS_3"/>
    <property type="match status" value="1"/>
</dbReference>
<feature type="transmembrane region" description="Helical" evidence="7">
    <location>
        <begin position="287"/>
        <end position="305"/>
    </location>
</feature>
<dbReference type="EMBL" id="JBIAZU010000002">
    <property type="protein sequence ID" value="MFF5289516.1"/>
    <property type="molecule type" value="Genomic_DNA"/>
</dbReference>
<evidence type="ECO:0000313" key="9">
    <source>
        <dbReference type="Proteomes" id="UP001602245"/>
    </source>
</evidence>
<evidence type="ECO:0000256" key="5">
    <source>
        <dbReference type="ARBA" id="ARBA00022989"/>
    </source>
</evidence>
<evidence type="ECO:0000313" key="8">
    <source>
        <dbReference type="EMBL" id="MFF5289516.1"/>
    </source>
</evidence>
<evidence type="ECO:0000256" key="2">
    <source>
        <dbReference type="ARBA" id="ARBA00022448"/>
    </source>
</evidence>
<evidence type="ECO:0000256" key="7">
    <source>
        <dbReference type="SAM" id="Phobius"/>
    </source>
</evidence>
<dbReference type="InterPro" id="IPR036259">
    <property type="entry name" value="MFS_trans_sf"/>
</dbReference>
<feature type="transmembrane region" description="Helical" evidence="7">
    <location>
        <begin position="311"/>
        <end position="336"/>
    </location>
</feature>
<feature type="transmembrane region" description="Helical" evidence="7">
    <location>
        <begin position="383"/>
        <end position="405"/>
    </location>
</feature>
<dbReference type="RefSeq" id="WP_020515998.1">
    <property type="nucleotide sequence ID" value="NZ_JBIAZU010000002.1"/>
</dbReference>
<comment type="caution">
    <text evidence="8">The sequence shown here is derived from an EMBL/GenBank/DDBJ whole genome shotgun (WGS) entry which is preliminary data.</text>
</comment>
<gene>
    <name evidence="8" type="ORF">ACFY35_08765</name>
</gene>
<evidence type="ECO:0000256" key="4">
    <source>
        <dbReference type="ARBA" id="ARBA00022692"/>
    </source>
</evidence>
<dbReference type="SUPFAM" id="SSF103473">
    <property type="entry name" value="MFS general substrate transporter"/>
    <property type="match status" value="1"/>
</dbReference>
<feature type="transmembrane region" description="Helical" evidence="7">
    <location>
        <begin position="48"/>
        <end position="70"/>
    </location>
</feature>
<feature type="transmembrane region" description="Helical" evidence="7">
    <location>
        <begin position="254"/>
        <end position="275"/>
    </location>
</feature>
<feature type="transmembrane region" description="Helical" evidence="7">
    <location>
        <begin position="211"/>
        <end position="234"/>
    </location>
</feature>
<evidence type="ECO:0000256" key="6">
    <source>
        <dbReference type="ARBA" id="ARBA00023136"/>
    </source>
</evidence>
<dbReference type="Proteomes" id="UP001602245">
    <property type="component" value="Unassembled WGS sequence"/>
</dbReference>
<proteinExistence type="predicted"/>
<feature type="transmembrane region" description="Helical" evidence="7">
    <location>
        <begin position="90"/>
        <end position="121"/>
    </location>
</feature>